<evidence type="ECO:0000256" key="1">
    <source>
        <dbReference type="SAM" id="MobiDB-lite"/>
    </source>
</evidence>
<name>A0ABT1VSR9_9PROT</name>
<dbReference type="RefSeq" id="WP_422918131.1">
    <property type="nucleotide sequence ID" value="NZ_JAMZEJ010000001.1"/>
</dbReference>
<organism evidence="2 3">
    <name type="scientific">Rhizosaccharibacter radicis</name>
    <dbReference type="NCBI Taxonomy" id="2782605"/>
    <lineage>
        <taxon>Bacteria</taxon>
        <taxon>Pseudomonadati</taxon>
        <taxon>Pseudomonadota</taxon>
        <taxon>Alphaproteobacteria</taxon>
        <taxon>Acetobacterales</taxon>
        <taxon>Acetobacteraceae</taxon>
        <taxon>Rhizosaccharibacter</taxon>
    </lineage>
</organism>
<accession>A0ABT1VSR9</accession>
<dbReference type="Proteomes" id="UP001524547">
    <property type="component" value="Unassembled WGS sequence"/>
</dbReference>
<evidence type="ECO:0000313" key="2">
    <source>
        <dbReference type="EMBL" id="MCQ8239389.1"/>
    </source>
</evidence>
<evidence type="ECO:0000313" key="3">
    <source>
        <dbReference type="Proteomes" id="UP001524547"/>
    </source>
</evidence>
<keyword evidence="3" id="KW-1185">Reference proteome</keyword>
<reference evidence="2 3" key="1">
    <citation type="submission" date="2022-06" db="EMBL/GenBank/DDBJ databases">
        <title>Rhizosaccharibacter gen. nov. sp. nov. KSS12, endophytic bacteria isolated from sugarcane.</title>
        <authorList>
            <person name="Pitiwittayakul N."/>
        </authorList>
    </citation>
    <scope>NUCLEOTIDE SEQUENCE [LARGE SCALE GENOMIC DNA]</scope>
    <source>
        <strain evidence="2 3">KSS12</strain>
    </source>
</reference>
<proteinExistence type="predicted"/>
<gene>
    <name evidence="2" type="ORF">NFI88_00855</name>
</gene>
<comment type="caution">
    <text evidence="2">The sequence shown here is derived from an EMBL/GenBank/DDBJ whole genome shotgun (WGS) entry which is preliminary data.</text>
</comment>
<sequence length="62" mass="6454">MISRDSRRCRRSLLILGMVLIPLGACSFSSGGSGGSSPSKTYIVMPNGEAVPAQTMNRPPGS</sequence>
<feature type="region of interest" description="Disordered" evidence="1">
    <location>
        <begin position="29"/>
        <end position="62"/>
    </location>
</feature>
<dbReference type="EMBL" id="JAMZEJ010000001">
    <property type="protein sequence ID" value="MCQ8239389.1"/>
    <property type="molecule type" value="Genomic_DNA"/>
</dbReference>
<protein>
    <submittedName>
        <fullName evidence="2">Uncharacterized protein</fullName>
    </submittedName>
</protein>